<evidence type="ECO:0000313" key="2">
    <source>
        <dbReference type="Proteomes" id="UP001175211"/>
    </source>
</evidence>
<comment type="caution">
    <text evidence="1">The sequence shown here is derived from an EMBL/GenBank/DDBJ whole genome shotgun (WGS) entry which is preliminary data.</text>
</comment>
<dbReference type="RefSeq" id="XP_060321463.1">
    <property type="nucleotide sequence ID" value="XM_060479386.1"/>
</dbReference>
<protein>
    <submittedName>
        <fullName evidence="1">Uncharacterized protein</fullName>
    </submittedName>
</protein>
<dbReference type="EMBL" id="JAUEPS010000251">
    <property type="protein sequence ID" value="KAK0433064.1"/>
    <property type="molecule type" value="Genomic_DNA"/>
</dbReference>
<accession>A0AA39J052</accession>
<name>A0AA39J052_ARMTA</name>
<dbReference type="AlphaFoldDB" id="A0AA39J052"/>
<proteinExistence type="predicted"/>
<dbReference type="Proteomes" id="UP001175211">
    <property type="component" value="Unassembled WGS sequence"/>
</dbReference>
<organism evidence="1 2">
    <name type="scientific">Armillaria tabescens</name>
    <name type="common">Ringless honey mushroom</name>
    <name type="synonym">Agaricus tabescens</name>
    <dbReference type="NCBI Taxonomy" id="1929756"/>
    <lineage>
        <taxon>Eukaryota</taxon>
        <taxon>Fungi</taxon>
        <taxon>Dikarya</taxon>
        <taxon>Basidiomycota</taxon>
        <taxon>Agaricomycotina</taxon>
        <taxon>Agaricomycetes</taxon>
        <taxon>Agaricomycetidae</taxon>
        <taxon>Agaricales</taxon>
        <taxon>Marasmiineae</taxon>
        <taxon>Physalacriaceae</taxon>
        <taxon>Desarmillaria</taxon>
    </lineage>
</organism>
<gene>
    <name evidence="1" type="ORF">EV420DRAFT_1693735</name>
</gene>
<reference evidence="1" key="1">
    <citation type="submission" date="2023-06" db="EMBL/GenBank/DDBJ databases">
        <authorList>
            <consortium name="Lawrence Berkeley National Laboratory"/>
            <person name="Ahrendt S."/>
            <person name="Sahu N."/>
            <person name="Indic B."/>
            <person name="Wong-Bajracharya J."/>
            <person name="Merenyi Z."/>
            <person name="Ke H.-M."/>
            <person name="Monk M."/>
            <person name="Kocsube S."/>
            <person name="Drula E."/>
            <person name="Lipzen A."/>
            <person name="Balint B."/>
            <person name="Henrissat B."/>
            <person name="Andreopoulos B."/>
            <person name="Martin F.M."/>
            <person name="Harder C.B."/>
            <person name="Rigling D."/>
            <person name="Ford K.L."/>
            <person name="Foster G.D."/>
            <person name="Pangilinan J."/>
            <person name="Papanicolaou A."/>
            <person name="Barry K."/>
            <person name="LaButti K."/>
            <person name="Viragh M."/>
            <person name="Koriabine M."/>
            <person name="Yan M."/>
            <person name="Riley R."/>
            <person name="Champramary S."/>
            <person name="Plett K.L."/>
            <person name="Tsai I.J."/>
            <person name="Slot J."/>
            <person name="Sipos G."/>
            <person name="Plett J."/>
            <person name="Nagy L.G."/>
            <person name="Grigoriev I.V."/>
        </authorList>
    </citation>
    <scope>NUCLEOTIDE SEQUENCE</scope>
    <source>
        <strain evidence="1">CCBAS 213</strain>
    </source>
</reference>
<dbReference type="GeneID" id="85362934"/>
<keyword evidence="2" id="KW-1185">Reference proteome</keyword>
<sequence>MKLAYDQEHAQLENAERWATEDILNRCGVRHKREYRHRTTGKGAQELAGTLLFTAKWKHNRDIPITHYQGSGNMTQDDYYDRWGLLGVFADARLLAVQQYRRRKKVLFGEDVATWPGFARRYQDLWKESPIGSGLSAVLYWRLPEIELCLKDVRSSNGSGRALLADDPVIKLHTKKSMRPLPPQGGMEWDSYTWALRVMFRDVHRTVTDTAVPLTDGYGYGWTVSVP</sequence>
<evidence type="ECO:0000313" key="1">
    <source>
        <dbReference type="EMBL" id="KAK0433064.1"/>
    </source>
</evidence>